<name>A0A0S2M3H0_9MICC</name>
<sequence>MSTKKCPECQAPFEQRRTTQLYCSATCSGRSRERRRRDARRATARATNQTLVALEHASGNARLLNAEKQHLRSLKSGTSVILTKSQETVLARDRIIDDQRTQLHLLATKYFDQSSQLAESKAECVELKLEVSRILKDRRADLQDLMQIAVRMLQLTDHLGIPLDRPTAEIFHRRGWNTKIAAESR</sequence>
<gene>
    <name evidence="1" type="ORF">AS189_18850</name>
</gene>
<evidence type="ECO:0000313" key="2">
    <source>
        <dbReference type="Proteomes" id="UP000059574"/>
    </source>
</evidence>
<dbReference type="AlphaFoldDB" id="A0A0S2M3H0"/>
<dbReference type="OrthoDB" id="4951316at2"/>
<reference evidence="1 2" key="2">
    <citation type="journal article" date="2016" name="J. Biotechnol.">
        <title>Complete genome sequence of Arthrobacter alpinus ERGS4:06, a yellow pigmented bacterium tolerant to cold and radiations isolated from Sikkim Himalaya.</title>
        <authorList>
            <person name="Kumar R."/>
            <person name="Singh D."/>
            <person name="Swarnkar M.K."/>
            <person name="Singh A.K."/>
            <person name="Kumar S."/>
        </authorList>
    </citation>
    <scope>NUCLEOTIDE SEQUENCE [LARGE SCALE GENOMIC DNA]</scope>
    <source>
        <strain evidence="1 2">ERGS4:06</strain>
    </source>
</reference>
<dbReference type="EMBL" id="CP013200">
    <property type="protein sequence ID" value="ALO68180.1"/>
    <property type="molecule type" value="Genomic_DNA"/>
</dbReference>
<dbReference type="RefSeq" id="WP_062292523.1">
    <property type="nucleotide sequence ID" value="NZ_CP013200.1"/>
</dbReference>
<protein>
    <submittedName>
        <fullName evidence="1">Uncharacterized protein</fullName>
    </submittedName>
</protein>
<proteinExistence type="predicted"/>
<dbReference type="Proteomes" id="UP000059574">
    <property type="component" value="Chromosome"/>
</dbReference>
<evidence type="ECO:0000313" key="1">
    <source>
        <dbReference type="EMBL" id="ALO68180.1"/>
    </source>
</evidence>
<accession>A0A0S2M3H0</accession>
<reference evidence="2" key="1">
    <citation type="submission" date="2015-11" db="EMBL/GenBank/DDBJ databases">
        <authorList>
            <person name="Kumar R."/>
            <person name="Singh D."/>
            <person name="Swarnkar M.K."/>
            <person name="Singh A.K."/>
            <person name="Kumar S."/>
        </authorList>
    </citation>
    <scope>NUCLEOTIDE SEQUENCE [LARGE SCALE GENOMIC DNA]</scope>
    <source>
        <strain evidence="2">ERGS4:06</strain>
    </source>
</reference>
<organism evidence="1 2">
    <name type="scientific">Arthrobacter alpinus</name>
    <dbReference type="NCBI Taxonomy" id="656366"/>
    <lineage>
        <taxon>Bacteria</taxon>
        <taxon>Bacillati</taxon>
        <taxon>Actinomycetota</taxon>
        <taxon>Actinomycetes</taxon>
        <taxon>Micrococcales</taxon>
        <taxon>Micrococcaceae</taxon>
        <taxon>Arthrobacter</taxon>
    </lineage>
</organism>